<dbReference type="EMBL" id="CP022541">
    <property type="protein sequence ID" value="ASP23517.1"/>
    <property type="molecule type" value="Genomic_DNA"/>
</dbReference>
<dbReference type="Proteomes" id="UP000203589">
    <property type="component" value="Plasmid pSMS3-1"/>
</dbReference>
<sequence length="139" mass="14921">MTSNLALPPHLTQARIETNATKTARYAALTADFNPIHVDPDFAQRTPFGAPINHGTLGLSLLAQAIETTLGPVPHQVNVRFSRPAPVGVSLIAAGDLLETGDGYHVHVTTDDGVRVIEGTLHLLEPTKIEQKESSDDRN</sequence>
<dbReference type="CDD" id="cd03441">
    <property type="entry name" value="R_hydratase_like"/>
    <property type="match status" value="1"/>
</dbReference>
<keyword evidence="2" id="KW-0614">Plasmid</keyword>
<dbReference type="RefSeq" id="WP_094037566.1">
    <property type="nucleotide sequence ID" value="NZ_CP022541.1"/>
</dbReference>
<evidence type="ECO:0000313" key="2">
    <source>
        <dbReference type="EMBL" id="ASP23517.1"/>
    </source>
</evidence>
<name>A0A222EBE9_9RHOB</name>
<evidence type="ECO:0000313" key="3">
    <source>
        <dbReference type="Proteomes" id="UP000203589"/>
    </source>
</evidence>
<organism evidence="2 3">
    <name type="scientific">Antarctobacter heliothermus</name>
    <dbReference type="NCBI Taxonomy" id="74033"/>
    <lineage>
        <taxon>Bacteria</taxon>
        <taxon>Pseudomonadati</taxon>
        <taxon>Pseudomonadota</taxon>
        <taxon>Alphaproteobacteria</taxon>
        <taxon>Rhodobacterales</taxon>
        <taxon>Roseobacteraceae</taxon>
        <taxon>Antarctobacter</taxon>
    </lineage>
</organism>
<dbReference type="KEGG" id="aht:ANTHELSMS3_05137"/>
<evidence type="ECO:0000259" key="1">
    <source>
        <dbReference type="Pfam" id="PF01575"/>
    </source>
</evidence>
<dbReference type="OrthoDB" id="9796589at2"/>
<dbReference type="InterPro" id="IPR002539">
    <property type="entry name" value="MaoC-like_dom"/>
</dbReference>
<protein>
    <submittedName>
        <fullName evidence="2">Bifunctional enoyl-CoA hydratase/phosphate acetyltransferase</fullName>
    </submittedName>
</protein>
<keyword evidence="2" id="KW-0808">Transferase</keyword>
<dbReference type="InterPro" id="IPR050965">
    <property type="entry name" value="UPF0336/Enoyl-CoA_hydratase"/>
</dbReference>
<dbReference type="SUPFAM" id="SSF54637">
    <property type="entry name" value="Thioesterase/thiol ester dehydrase-isomerase"/>
    <property type="match status" value="1"/>
</dbReference>
<reference evidence="2 3" key="1">
    <citation type="submission" date="2017-07" db="EMBL/GenBank/DDBJ databases">
        <title>Genome Sequence of Antarctobacter heliothermus Strain SMS3 Isolated from a culture of the Diatom Skeletonema marinoi.</title>
        <authorList>
            <person name="Topel M."/>
            <person name="Pinder M.I.M."/>
            <person name="Johansson O.N."/>
            <person name="Kourtchenko O."/>
            <person name="Godhe A."/>
            <person name="Clarke A.K."/>
        </authorList>
    </citation>
    <scope>NUCLEOTIDE SEQUENCE [LARGE SCALE GENOMIC DNA]</scope>
    <source>
        <strain evidence="2 3">SMS3</strain>
        <plasmid evidence="3">Plasmid psms3-1</plasmid>
    </source>
</reference>
<proteinExistence type="predicted"/>
<dbReference type="InterPro" id="IPR029069">
    <property type="entry name" value="HotDog_dom_sf"/>
</dbReference>
<feature type="domain" description="MaoC-like" evidence="1">
    <location>
        <begin position="12"/>
        <end position="99"/>
    </location>
</feature>
<keyword evidence="3" id="KW-1185">Reference proteome</keyword>
<dbReference type="PANTHER" id="PTHR43437:SF3">
    <property type="entry name" value="HYDROXYACYL-THIOESTER DEHYDRATASE TYPE 2, MITOCHONDRIAL"/>
    <property type="match status" value="1"/>
</dbReference>
<dbReference type="GO" id="GO:0006633">
    <property type="term" value="P:fatty acid biosynthetic process"/>
    <property type="evidence" value="ECO:0007669"/>
    <property type="project" value="TreeGrafter"/>
</dbReference>
<dbReference type="Gene3D" id="3.10.129.10">
    <property type="entry name" value="Hotdog Thioesterase"/>
    <property type="match status" value="1"/>
</dbReference>
<dbReference type="PANTHER" id="PTHR43437">
    <property type="entry name" value="HYDROXYACYL-THIOESTER DEHYDRATASE TYPE 2, MITOCHONDRIAL-RELATED"/>
    <property type="match status" value="1"/>
</dbReference>
<dbReference type="GO" id="GO:0019171">
    <property type="term" value="F:(3R)-hydroxyacyl-[acyl-carrier-protein] dehydratase activity"/>
    <property type="evidence" value="ECO:0007669"/>
    <property type="project" value="TreeGrafter"/>
</dbReference>
<geneLocation type="plasmid" evidence="3">
    <name>psms3-1</name>
</geneLocation>
<dbReference type="GO" id="GO:0016740">
    <property type="term" value="F:transferase activity"/>
    <property type="evidence" value="ECO:0007669"/>
    <property type="project" value="UniProtKB-KW"/>
</dbReference>
<dbReference type="Pfam" id="PF01575">
    <property type="entry name" value="MaoC_dehydratas"/>
    <property type="match status" value="1"/>
</dbReference>
<gene>
    <name evidence="2" type="ORF">ANTHELSMS3_05137</name>
</gene>
<dbReference type="AlphaFoldDB" id="A0A222EBE9"/>
<accession>A0A222EBE9</accession>